<keyword evidence="2" id="KW-1015">Disulfide bond</keyword>
<sequence length="118" mass="12155">MASMKVGCIVAMVFMVVVSAPIAHGITCSQVAISVSPCVAYNQIGGAPSPACCRGLKNLNAAAKNTADRRTACNCLKSFFGSFPSINLDLAASLPSKCSVSSIPYNISTSTNCATIKF</sequence>
<evidence type="ECO:0000256" key="4">
    <source>
        <dbReference type="SAM" id="SignalP"/>
    </source>
</evidence>
<keyword evidence="4" id="KW-0732">Signal</keyword>
<reference evidence="6 7" key="1">
    <citation type="submission" date="2019-04" db="EMBL/GenBank/DDBJ databases">
        <title>An improved genome assembly and genetic linkage map for asparagus bean, Vigna unguiculata ssp. sesquipedialis.</title>
        <authorList>
            <person name="Xia Q."/>
            <person name="Zhang R."/>
            <person name="Dong Y."/>
        </authorList>
    </citation>
    <scope>NUCLEOTIDE SEQUENCE [LARGE SCALE GENOMIC DNA]</scope>
    <source>
        <tissue evidence="6">Leaf</tissue>
    </source>
</reference>
<proteinExistence type="inferred from homology"/>
<protein>
    <recommendedName>
        <fullName evidence="3">Non-specific lipid-transfer protein</fullName>
    </recommendedName>
</protein>
<dbReference type="AlphaFoldDB" id="A0A4D6MST8"/>
<dbReference type="Gene3D" id="1.10.110.10">
    <property type="entry name" value="Plant lipid-transfer and hydrophobic proteins"/>
    <property type="match status" value="1"/>
</dbReference>
<dbReference type="OrthoDB" id="1890443at2759"/>
<keyword evidence="7" id="KW-1185">Reference proteome</keyword>
<evidence type="ECO:0000256" key="3">
    <source>
        <dbReference type="RuleBase" id="RU000628"/>
    </source>
</evidence>
<dbReference type="PRINTS" id="PR00382">
    <property type="entry name" value="LIPIDTRNSFER"/>
</dbReference>
<feature type="domain" description="Bifunctional inhibitor/plant lipid transfer protein/seed storage helical" evidence="5">
    <location>
        <begin position="28"/>
        <end position="113"/>
    </location>
</feature>
<evidence type="ECO:0000256" key="1">
    <source>
        <dbReference type="ARBA" id="ARBA00009748"/>
    </source>
</evidence>
<dbReference type="InterPro" id="IPR016140">
    <property type="entry name" value="Bifunc_inhib/LTP/seed_store"/>
</dbReference>
<name>A0A4D6MST8_VIGUN</name>
<comment type="similarity">
    <text evidence="1 3">Belongs to the plant LTP family.</text>
</comment>
<evidence type="ECO:0000259" key="5">
    <source>
        <dbReference type="SMART" id="SM00499"/>
    </source>
</evidence>
<dbReference type="EMBL" id="CP039352">
    <property type="protein sequence ID" value="QCE03159.1"/>
    <property type="molecule type" value="Genomic_DNA"/>
</dbReference>
<organism evidence="6 7">
    <name type="scientific">Vigna unguiculata</name>
    <name type="common">Cowpea</name>
    <dbReference type="NCBI Taxonomy" id="3917"/>
    <lineage>
        <taxon>Eukaryota</taxon>
        <taxon>Viridiplantae</taxon>
        <taxon>Streptophyta</taxon>
        <taxon>Embryophyta</taxon>
        <taxon>Tracheophyta</taxon>
        <taxon>Spermatophyta</taxon>
        <taxon>Magnoliopsida</taxon>
        <taxon>eudicotyledons</taxon>
        <taxon>Gunneridae</taxon>
        <taxon>Pentapetalae</taxon>
        <taxon>rosids</taxon>
        <taxon>fabids</taxon>
        <taxon>Fabales</taxon>
        <taxon>Fabaceae</taxon>
        <taxon>Papilionoideae</taxon>
        <taxon>50 kb inversion clade</taxon>
        <taxon>NPAAA clade</taxon>
        <taxon>indigoferoid/millettioid clade</taxon>
        <taxon>Phaseoleae</taxon>
        <taxon>Vigna</taxon>
    </lineage>
</organism>
<dbReference type="Proteomes" id="UP000501690">
    <property type="component" value="Linkage Group LG8"/>
</dbReference>
<feature type="signal peptide" evidence="4">
    <location>
        <begin position="1"/>
        <end position="19"/>
    </location>
</feature>
<comment type="function">
    <text evidence="3">Plant non-specific lipid-transfer proteins transfer phospholipids as well as galactolipids across membranes. May play a role in wax or cutin deposition in the cell walls of expanding epidermal cells and certain secretory tissues.</text>
</comment>
<dbReference type="PANTHER" id="PTHR33076">
    <property type="entry name" value="NON-SPECIFIC LIPID-TRANSFER PROTEIN 2-RELATED"/>
    <property type="match status" value="1"/>
</dbReference>
<gene>
    <name evidence="6" type="ORF">DEO72_LG8g1181</name>
</gene>
<dbReference type="SUPFAM" id="SSF47699">
    <property type="entry name" value="Bifunctional inhibitor/lipid-transfer protein/seed storage 2S albumin"/>
    <property type="match status" value="1"/>
</dbReference>
<feature type="chain" id="PRO_5020039462" description="Non-specific lipid-transfer protein" evidence="4">
    <location>
        <begin position="20"/>
        <end position="118"/>
    </location>
</feature>
<keyword evidence="3" id="KW-0446">Lipid-binding</keyword>
<dbReference type="Gramene" id="Vigun10g095500.1.v1.2">
    <property type="protein sequence ID" value="Vigun10g095500.1.v1.2"/>
    <property type="gene ID" value="Vigun10g095500.v1.2"/>
</dbReference>
<evidence type="ECO:0000256" key="2">
    <source>
        <dbReference type="ARBA" id="ARBA00023157"/>
    </source>
</evidence>
<accession>A0A4D6MST8</accession>
<dbReference type="SMART" id="SM00499">
    <property type="entry name" value="AAI"/>
    <property type="match status" value="1"/>
</dbReference>
<keyword evidence="3" id="KW-0813">Transport</keyword>
<evidence type="ECO:0000313" key="6">
    <source>
        <dbReference type="EMBL" id="QCE03159.1"/>
    </source>
</evidence>
<dbReference type="CDD" id="cd01960">
    <property type="entry name" value="nsLTP1"/>
    <property type="match status" value="1"/>
</dbReference>
<dbReference type="GO" id="GO:0008289">
    <property type="term" value="F:lipid binding"/>
    <property type="evidence" value="ECO:0007669"/>
    <property type="project" value="UniProtKB-KW"/>
</dbReference>
<dbReference type="InterPro" id="IPR000528">
    <property type="entry name" value="Plant_nsLTP"/>
</dbReference>
<dbReference type="PROSITE" id="PS00597">
    <property type="entry name" value="PLANT_LTP"/>
    <property type="match status" value="1"/>
</dbReference>
<dbReference type="GO" id="GO:0006869">
    <property type="term" value="P:lipid transport"/>
    <property type="evidence" value="ECO:0007669"/>
    <property type="project" value="InterPro"/>
</dbReference>
<evidence type="ECO:0000313" key="7">
    <source>
        <dbReference type="Proteomes" id="UP000501690"/>
    </source>
</evidence>
<dbReference type="InterPro" id="IPR036312">
    <property type="entry name" value="Bifun_inhib/LTP/seed_sf"/>
</dbReference>
<dbReference type="Pfam" id="PF00234">
    <property type="entry name" value="Tryp_alpha_amyl"/>
    <property type="match status" value="1"/>
</dbReference>